<evidence type="ECO:0000313" key="2">
    <source>
        <dbReference type="Proteomes" id="UP001324115"/>
    </source>
</evidence>
<gene>
    <name evidence="1" type="ORF">RGQ29_013642</name>
</gene>
<protein>
    <submittedName>
        <fullName evidence="1">Uncharacterized protein</fullName>
    </submittedName>
</protein>
<keyword evidence="2" id="KW-1185">Reference proteome</keyword>
<dbReference type="EMBL" id="JAXUIC010000003">
    <property type="protein sequence ID" value="KAK4595282.1"/>
    <property type="molecule type" value="Genomic_DNA"/>
</dbReference>
<dbReference type="AlphaFoldDB" id="A0AAN7FJE4"/>
<dbReference type="Proteomes" id="UP001324115">
    <property type="component" value="Unassembled WGS sequence"/>
</dbReference>
<proteinExistence type="predicted"/>
<accession>A0AAN7FJE4</accession>
<comment type="caution">
    <text evidence="1">The sequence shown here is derived from an EMBL/GenBank/DDBJ whole genome shotgun (WGS) entry which is preliminary data.</text>
</comment>
<reference evidence="1 2" key="1">
    <citation type="journal article" date="2023" name="G3 (Bethesda)">
        <title>A haplotype-resolved chromosome-scale genome for Quercus rubra L. provides insights into the genetics of adaptive traits for red oak species.</title>
        <authorList>
            <person name="Kapoor B."/>
            <person name="Jenkins J."/>
            <person name="Schmutz J."/>
            <person name="Zhebentyayeva T."/>
            <person name="Kuelheim C."/>
            <person name="Coggeshall M."/>
            <person name="Heim C."/>
            <person name="Lasky J.R."/>
            <person name="Leites L."/>
            <person name="Islam-Faridi N."/>
            <person name="Romero-Severson J."/>
            <person name="DeLeo V.L."/>
            <person name="Lucas S.M."/>
            <person name="Lazic D."/>
            <person name="Gailing O."/>
            <person name="Carlson J."/>
            <person name="Staton M."/>
        </authorList>
    </citation>
    <scope>NUCLEOTIDE SEQUENCE [LARGE SCALE GENOMIC DNA]</scope>
    <source>
        <strain evidence="1">Pseudo-F2</strain>
    </source>
</reference>
<evidence type="ECO:0000313" key="1">
    <source>
        <dbReference type="EMBL" id="KAK4595282.1"/>
    </source>
</evidence>
<name>A0AAN7FJE4_QUERU</name>
<organism evidence="1 2">
    <name type="scientific">Quercus rubra</name>
    <name type="common">Northern red oak</name>
    <name type="synonym">Quercus borealis</name>
    <dbReference type="NCBI Taxonomy" id="3512"/>
    <lineage>
        <taxon>Eukaryota</taxon>
        <taxon>Viridiplantae</taxon>
        <taxon>Streptophyta</taxon>
        <taxon>Embryophyta</taxon>
        <taxon>Tracheophyta</taxon>
        <taxon>Spermatophyta</taxon>
        <taxon>Magnoliopsida</taxon>
        <taxon>eudicotyledons</taxon>
        <taxon>Gunneridae</taxon>
        <taxon>Pentapetalae</taxon>
        <taxon>rosids</taxon>
        <taxon>fabids</taxon>
        <taxon>Fagales</taxon>
        <taxon>Fagaceae</taxon>
        <taxon>Quercus</taxon>
    </lineage>
</organism>
<sequence>MGCSFLVPQVSMVERCWSLHNHCCCEFIQFTMFINLATSSDFWMMMVRNYL</sequence>